<organism evidence="2 3">
    <name type="scientific">Aureobasidium vineae</name>
    <dbReference type="NCBI Taxonomy" id="2773715"/>
    <lineage>
        <taxon>Eukaryota</taxon>
        <taxon>Fungi</taxon>
        <taxon>Dikarya</taxon>
        <taxon>Ascomycota</taxon>
        <taxon>Pezizomycotina</taxon>
        <taxon>Dothideomycetes</taxon>
        <taxon>Dothideomycetidae</taxon>
        <taxon>Dothideales</taxon>
        <taxon>Saccotheciaceae</taxon>
        <taxon>Aureobasidium</taxon>
    </lineage>
</organism>
<feature type="region of interest" description="Disordered" evidence="1">
    <location>
        <begin position="128"/>
        <end position="167"/>
    </location>
</feature>
<name>A0A9N8JG04_9PEZI</name>
<evidence type="ECO:0000256" key="1">
    <source>
        <dbReference type="SAM" id="MobiDB-lite"/>
    </source>
</evidence>
<comment type="caution">
    <text evidence="2">The sequence shown here is derived from an EMBL/GenBank/DDBJ whole genome shotgun (WGS) entry which is preliminary data.</text>
</comment>
<dbReference type="AlphaFoldDB" id="A0A9N8JG04"/>
<evidence type="ECO:0000313" key="2">
    <source>
        <dbReference type="EMBL" id="CAD0085034.1"/>
    </source>
</evidence>
<gene>
    <name evidence="2" type="ORF">AWRI4619_LOCUS3600</name>
</gene>
<protein>
    <submittedName>
        <fullName evidence="2">Uncharacterized protein</fullName>
    </submittedName>
</protein>
<reference evidence="2" key="1">
    <citation type="submission" date="2020-06" db="EMBL/GenBank/DDBJ databases">
        <authorList>
            <person name="Onetto C."/>
        </authorList>
    </citation>
    <scope>NUCLEOTIDE SEQUENCE</scope>
</reference>
<sequence>MVATVDASASLYTPSNGLPAELHVLVDFVAGDDRPTLILDDATAEIVYRNSAFDAFAATLSHISWLESLLGAARIGTRPERRTTQQLGSFAEQPWSRKSIASSWTAVTCPTQTHRSYHVKIQPDQARALSPENQDSAQALPSTTIPLKRQESDSASMTSTSTYTSSIGASDMDTPFEDLTVDWLLFPKPSPDPWLDFVLNHNWEDKTVGPIHSWPTMLRQMYTTILASREPRVLYWGNEMLLLYNKEAKFVVGELHPSHLASRFYQSLAKTSILRLSR</sequence>
<accession>A0A9N8JG04</accession>
<proteinExistence type="predicted"/>
<evidence type="ECO:0000313" key="3">
    <source>
        <dbReference type="Proteomes" id="UP000716446"/>
    </source>
</evidence>
<dbReference type="Proteomes" id="UP000716446">
    <property type="component" value="Unassembled WGS sequence"/>
</dbReference>
<keyword evidence="3" id="KW-1185">Reference proteome</keyword>
<feature type="compositionally biased region" description="Low complexity" evidence="1">
    <location>
        <begin position="153"/>
        <end position="166"/>
    </location>
</feature>
<feature type="compositionally biased region" description="Polar residues" evidence="1">
    <location>
        <begin position="131"/>
        <end position="145"/>
    </location>
</feature>
<dbReference type="EMBL" id="CAIJEN010000004">
    <property type="protein sequence ID" value="CAD0085034.1"/>
    <property type="molecule type" value="Genomic_DNA"/>
</dbReference>